<name>A0AAD9ET43_DISEL</name>
<reference evidence="1" key="1">
    <citation type="submission" date="2023-04" db="EMBL/GenBank/DDBJ databases">
        <title>Chromosome-level genome of Chaenocephalus aceratus.</title>
        <authorList>
            <person name="Park H."/>
        </authorList>
    </citation>
    <scope>NUCLEOTIDE SEQUENCE</scope>
    <source>
        <strain evidence="1">DE</strain>
        <tissue evidence="1">Muscle</tissue>
    </source>
</reference>
<sequence>KPLSLSLRRQHSCVRGGPAIWNCSRPVLQGQACSIPSEHPMMFGSAEKLPYC</sequence>
<gene>
    <name evidence="1" type="ORF">KUDE01_001960</name>
</gene>
<dbReference type="EMBL" id="JASDAP010000028">
    <property type="protein sequence ID" value="KAK1876637.1"/>
    <property type="molecule type" value="Genomic_DNA"/>
</dbReference>
<protein>
    <submittedName>
        <fullName evidence="1">Jouberin</fullName>
    </submittedName>
</protein>
<proteinExistence type="predicted"/>
<accession>A0AAD9ET43</accession>
<dbReference type="Proteomes" id="UP001228049">
    <property type="component" value="Unassembled WGS sequence"/>
</dbReference>
<feature type="non-terminal residue" evidence="1">
    <location>
        <position position="52"/>
    </location>
</feature>
<keyword evidence="2" id="KW-1185">Reference proteome</keyword>
<dbReference type="AlphaFoldDB" id="A0AAD9ET43"/>
<organism evidence="1 2">
    <name type="scientific">Dissostichus eleginoides</name>
    <name type="common">Patagonian toothfish</name>
    <name type="synonym">Dissostichus amissus</name>
    <dbReference type="NCBI Taxonomy" id="100907"/>
    <lineage>
        <taxon>Eukaryota</taxon>
        <taxon>Metazoa</taxon>
        <taxon>Chordata</taxon>
        <taxon>Craniata</taxon>
        <taxon>Vertebrata</taxon>
        <taxon>Euteleostomi</taxon>
        <taxon>Actinopterygii</taxon>
        <taxon>Neopterygii</taxon>
        <taxon>Teleostei</taxon>
        <taxon>Neoteleostei</taxon>
        <taxon>Acanthomorphata</taxon>
        <taxon>Eupercaria</taxon>
        <taxon>Perciformes</taxon>
        <taxon>Notothenioidei</taxon>
        <taxon>Nototheniidae</taxon>
        <taxon>Dissostichus</taxon>
    </lineage>
</organism>
<comment type="caution">
    <text evidence="1">The sequence shown here is derived from an EMBL/GenBank/DDBJ whole genome shotgun (WGS) entry which is preliminary data.</text>
</comment>
<evidence type="ECO:0000313" key="2">
    <source>
        <dbReference type="Proteomes" id="UP001228049"/>
    </source>
</evidence>
<feature type="non-terminal residue" evidence="1">
    <location>
        <position position="1"/>
    </location>
</feature>
<evidence type="ECO:0000313" key="1">
    <source>
        <dbReference type="EMBL" id="KAK1876637.1"/>
    </source>
</evidence>